<sequence length="104" mass="11537">MTVLLRVHRQQGYAVAAMCDKELLGRTLSDGVRQIYFSEDFFGGVEVEVDDIAKVAELLQGVDSITAFGEESVKLLSKLYPSVSEAVITVCNIPYVQVFMVLFE</sequence>
<dbReference type="EMBL" id="DTFI01000078">
    <property type="protein sequence ID" value="HGI43330.1"/>
    <property type="molecule type" value="Genomic_DNA"/>
</dbReference>
<evidence type="ECO:0000313" key="1">
    <source>
        <dbReference type="EMBL" id="HGI43330.1"/>
    </source>
</evidence>
<proteinExistence type="predicted"/>
<comment type="caution">
    <text evidence="1">The sequence shown here is derived from an EMBL/GenBank/DDBJ whole genome shotgun (WGS) entry which is preliminary data.</text>
</comment>
<dbReference type="AlphaFoldDB" id="A0A7C4FEQ0"/>
<dbReference type="Gene3D" id="3.30.1860.10">
    <property type="entry name" value="uncharacterized conserved protein from methanopyrus kandleri domain like"/>
    <property type="match status" value="1"/>
</dbReference>
<reference evidence="1" key="1">
    <citation type="journal article" date="2020" name="mSystems">
        <title>Genome- and Community-Level Interaction Insights into Carbon Utilization and Element Cycling Functions of Hydrothermarchaeota in Hydrothermal Sediment.</title>
        <authorList>
            <person name="Zhou Z."/>
            <person name="Liu Y."/>
            <person name="Xu W."/>
            <person name="Pan J."/>
            <person name="Luo Z.H."/>
            <person name="Li M."/>
        </authorList>
    </citation>
    <scope>NUCLEOTIDE SEQUENCE [LARGE SCALE GENOMIC DNA]</scope>
    <source>
        <strain evidence="1">SpSt-735</strain>
    </source>
</reference>
<accession>A0A7C4FEQ0</accession>
<protein>
    <submittedName>
        <fullName evidence="1">DUF424 family protein</fullName>
    </submittedName>
</protein>
<dbReference type="InterPro" id="IPR007355">
    <property type="entry name" value="DUF424"/>
</dbReference>
<organism evidence="1">
    <name type="scientific">Thermofilum pendens</name>
    <dbReference type="NCBI Taxonomy" id="2269"/>
    <lineage>
        <taxon>Archaea</taxon>
        <taxon>Thermoproteota</taxon>
        <taxon>Thermoprotei</taxon>
        <taxon>Thermofilales</taxon>
        <taxon>Thermofilaceae</taxon>
        <taxon>Thermofilum</taxon>
    </lineage>
</organism>
<name>A0A7C4FEQ0_THEPE</name>
<gene>
    <name evidence="1" type="ORF">ENV17_02955</name>
</gene>
<dbReference type="Pfam" id="PF04242">
    <property type="entry name" value="DUF424"/>
    <property type="match status" value="1"/>
</dbReference>